<proteinExistence type="predicted"/>
<sequence>MSNPDQEMSPTLVRYLREAAGQPFAWGSLDCSLFMAGWVRARTGIDPAAALRGRYATERGALRLARRLGGMEAVARRQMAAAGFATTCEPVPGDVGIIAHPCIGPTCAVLTEYGWAIKSLQGVAVVRFPAIISWSLA</sequence>
<dbReference type="AlphaFoldDB" id="A0AA37HFT2"/>
<accession>A0AA37HFT2</accession>
<dbReference type="Proteomes" id="UP001055286">
    <property type="component" value="Unassembled WGS sequence"/>
</dbReference>
<evidence type="ECO:0000313" key="2">
    <source>
        <dbReference type="EMBL" id="GJD64410.1"/>
    </source>
</evidence>
<comment type="caution">
    <text evidence="2">The sequence shown here is derived from an EMBL/GenBank/DDBJ whole genome shotgun (WGS) entry which is preliminary data.</text>
</comment>
<dbReference type="EMBL" id="BPQJ01000025">
    <property type="protein sequence ID" value="GJD64410.1"/>
    <property type="molecule type" value="Genomic_DNA"/>
</dbReference>
<reference evidence="2" key="1">
    <citation type="journal article" date="2016" name="Front. Microbiol.">
        <title>Genome Sequence of the Piezophilic, Mesophilic Sulfate-Reducing Bacterium Desulfovibrio indicus J2T.</title>
        <authorList>
            <person name="Cao J."/>
            <person name="Maignien L."/>
            <person name="Shao Z."/>
            <person name="Alain K."/>
            <person name="Jebbar M."/>
        </authorList>
    </citation>
    <scope>NUCLEOTIDE SEQUENCE</scope>
    <source>
        <strain evidence="2">JCM 32048</strain>
    </source>
</reference>
<name>A0AA37HFT2_9HYPH</name>
<dbReference type="Pfam" id="PF22262">
    <property type="entry name" value="DUF6950"/>
    <property type="match status" value="1"/>
</dbReference>
<evidence type="ECO:0000259" key="1">
    <source>
        <dbReference type="Pfam" id="PF22262"/>
    </source>
</evidence>
<dbReference type="InterPro" id="IPR053802">
    <property type="entry name" value="DUF6950"/>
</dbReference>
<evidence type="ECO:0000313" key="3">
    <source>
        <dbReference type="Proteomes" id="UP001055286"/>
    </source>
</evidence>
<protein>
    <recommendedName>
        <fullName evidence="1">DUF6950 domain-containing protein</fullName>
    </recommendedName>
</protein>
<reference evidence="2" key="2">
    <citation type="submission" date="2021-08" db="EMBL/GenBank/DDBJ databases">
        <authorList>
            <person name="Tani A."/>
            <person name="Ola A."/>
            <person name="Ogura Y."/>
            <person name="Katsura K."/>
            <person name="Hayashi T."/>
        </authorList>
    </citation>
    <scope>NUCLEOTIDE SEQUENCE</scope>
    <source>
        <strain evidence="2">JCM 32048</strain>
    </source>
</reference>
<organism evidence="2 3">
    <name type="scientific">Methylobacterium frigidaeris</name>
    <dbReference type="NCBI Taxonomy" id="2038277"/>
    <lineage>
        <taxon>Bacteria</taxon>
        <taxon>Pseudomonadati</taxon>
        <taxon>Pseudomonadota</taxon>
        <taxon>Alphaproteobacteria</taxon>
        <taxon>Hyphomicrobiales</taxon>
        <taxon>Methylobacteriaceae</taxon>
        <taxon>Methylobacterium</taxon>
    </lineage>
</organism>
<gene>
    <name evidence="2" type="ORF">MPEAHAMD_4592</name>
</gene>
<keyword evidence="3" id="KW-1185">Reference proteome</keyword>
<feature type="domain" description="DUF6950" evidence="1">
    <location>
        <begin position="9"/>
        <end position="128"/>
    </location>
</feature>